<sequence>MKNKHICHAFQLIDVWLRLLCLCLWYLVRHDDSQQTSDTNLKRLIIMGTQSSTDFQGET</sequence>
<accession>A0A0V1CP53</accession>
<reference evidence="1 2" key="1">
    <citation type="submission" date="2015-01" db="EMBL/GenBank/DDBJ databases">
        <title>Evolution of Trichinella species and genotypes.</title>
        <authorList>
            <person name="Korhonen P.K."/>
            <person name="Edoardo P."/>
            <person name="Giuseppe L.R."/>
            <person name="Gasser R.B."/>
        </authorList>
    </citation>
    <scope>NUCLEOTIDE SEQUENCE [LARGE SCALE GENOMIC DNA]</scope>
    <source>
        <strain evidence="1">ISS120</strain>
    </source>
</reference>
<organism evidence="1 2">
    <name type="scientific">Trichinella britovi</name>
    <name type="common">Parasitic roundworm</name>
    <dbReference type="NCBI Taxonomy" id="45882"/>
    <lineage>
        <taxon>Eukaryota</taxon>
        <taxon>Metazoa</taxon>
        <taxon>Ecdysozoa</taxon>
        <taxon>Nematoda</taxon>
        <taxon>Enoplea</taxon>
        <taxon>Dorylaimia</taxon>
        <taxon>Trichinellida</taxon>
        <taxon>Trichinellidae</taxon>
        <taxon>Trichinella</taxon>
    </lineage>
</organism>
<dbReference type="AlphaFoldDB" id="A0A0V1CP53"/>
<evidence type="ECO:0000313" key="2">
    <source>
        <dbReference type="Proteomes" id="UP000054653"/>
    </source>
</evidence>
<keyword evidence="2" id="KW-1185">Reference proteome</keyword>
<comment type="caution">
    <text evidence="1">The sequence shown here is derived from an EMBL/GenBank/DDBJ whole genome shotgun (WGS) entry which is preliminary data.</text>
</comment>
<dbReference type="EMBL" id="JYDI01000137">
    <property type="protein sequence ID" value="KRY50930.1"/>
    <property type="molecule type" value="Genomic_DNA"/>
</dbReference>
<proteinExistence type="predicted"/>
<protein>
    <submittedName>
        <fullName evidence="1">Uncharacterized protein</fullName>
    </submittedName>
</protein>
<gene>
    <name evidence="1" type="ORF">T03_14222</name>
</gene>
<evidence type="ECO:0000313" key="1">
    <source>
        <dbReference type="EMBL" id="KRY50930.1"/>
    </source>
</evidence>
<dbReference type="Proteomes" id="UP000054653">
    <property type="component" value="Unassembled WGS sequence"/>
</dbReference>
<name>A0A0V1CP53_TRIBR</name>